<dbReference type="EMBL" id="SLWS01000006">
    <property type="protein sequence ID" value="TCO56705.1"/>
    <property type="molecule type" value="Genomic_DNA"/>
</dbReference>
<protein>
    <submittedName>
        <fullName evidence="1">Excreted virulence factor EspC (Type VII ESX diderm)</fullName>
    </submittedName>
</protein>
<sequence length="115" mass="12225">MADLKVAAGQLRSYAIYLDVIVQTDLGMVAGQAAEGTNQAGFSGLLDPLKAAMTMLSNATNEVFSTLADKIDNLAEGLSVTADSYQHVDHKHAKNLLEMQDEPGMHGGGHGHMRE</sequence>
<evidence type="ECO:0000313" key="2">
    <source>
        <dbReference type="Proteomes" id="UP000295680"/>
    </source>
</evidence>
<reference evidence="1 2" key="1">
    <citation type="submission" date="2019-03" db="EMBL/GenBank/DDBJ databases">
        <title>Genomic Encyclopedia of Type Strains, Phase IV (KMG-IV): sequencing the most valuable type-strain genomes for metagenomic binning, comparative biology and taxonomic classification.</title>
        <authorList>
            <person name="Goeker M."/>
        </authorList>
    </citation>
    <scope>NUCLEOTIDE SEQUENCE [LARGE SCALE GENOMIC DNA]</scope>
    <source>
        <strain evidence="1 2">DSM 45934</strain>
    </source>
</reference>
<dbReference type="Pfam" id="PF10824">
    <property type="entry name" value="T7SS_ESX_EspC"/>
    <property type="match status" value="1"/>
</dbReference>
<organism evidence="1 2">
    <name type="scientific">Actinocrispum wychmicini</name>
    <dbReference type="NCBI Taxonomy" id="1213861"/>
    <lineage>
        <taxon>Bacteria</taxon>
        <taxon>Bacillati</taxon>
        <taxon>Actinomycetota</taxon>
        <taxon>Actinomycetes</taxon>
        <taxon>Pseudonocardiales</taxon>
        <taxon>Pseudonocardiaceae</taxon>
        <taxon>Actinocrispum</taxon>
    </lineage>
</organism>
<dbReference type="Proteomes" id="UP000295680">
    <property type="component" value="Unassembled WGS sequence"/>
</dbReference>
<dbReference type="AlphaFoldDB" id="A0A4R2JRA3"/>
<proteinExistence type="predicted"/>
<keyword evidence="2" id="KW-1185">Reference proteome</keyword>
<dbReference type="GO" id="GO:0009306">
    <property type="term" value="P:protein secretion"/>
    <property type="evidence" value="ECO:0007669"/>
    <property type="project" value="InterPro"/>
</dbReference>
<dbReference type="OrthoDB" id="3623459at2"/>
<comment type="caution">
    <text evidence="1">The sequence shown here is derived from an EMBL/GenBank/DDBJ whole genome shotgun (WGS) entry which is preliminary data.</text>
</comment>
<dbReference type="RefSeq" id="WP_132120212.1">
    <property type="nucleotide sequence ID" value="NZ_SLWS01000006.1"/>
</dbReference>
<gene>
    <name evidence="1" type="ORF">EV192_106179</name>
</gene>
<dbReference type="InterPro" id="IPR022536">
    <property type="entry name" value="EspC"/>
</dbReference>
<accession>A0A4R2JRA3</accession>
<name>A0A4R2JRA3_9PSEU</name>
<evidence type="ECO:0000313" key="1">
    <source>
        <dbReference type="EMBL" id="TCO56705.1"/>
    </source>
</evidence>